<dbReference type="EMBL" id="GGEC01086584">
    <property type="protein sequence ID" value="MBX67068.1"/>
    <property type="molecule type" value="Transcribed_RNA"/>
</dbReference>
<organism evidence="1">
    <name type="scientific">Rhizophora mucronata</name>
    <name type="common">Asiatic mangrove</name>
    <dbReference type="NCBI Taxonomy" id="61149"/>
    <lineage>
        <taxon>Eukaryota</taxon>
        <taxon>Viridiplantae</taxon>
        <taxon>Streptophyta</taxon>
        <taxon>Embryophyta</taxon>
        <taxon>Tracheophyta</taxon>
        <taxon>Spermatophyta</taxon>
        <taxon>Magnoliopsida</taxon>
        <taxon>eudicotyledons</taxon>
        <taxon>Gunneridae</taxon>
        <taxon>Pentapetalae</taxon>
        <taxon>rosids</taxon>
        <taxon>fabids</taxon>
        <taxon>Malpighiales</taxon>
        <taxon>Rhizophoraceae</taxon>
        <taxon>Rhizophora</taxon>
    </lineage>
</organism>
<accession>A0A2P2QJ80</accession>
<dbReference type="AlphaFoldDB" id="A0A2P2QJ80"/>
<reference evidence="1" key="1">
    <citation type="submission" date="2018-02" db="EMBL/GenBank/DDBJ databases">
        <title>Rhizophora mucronata_Transcriptome.</title>
        <authorList>
            <person name="Meera S.P."/>
            <person name="Sreeshan A."/>
            <person name="Augustine A."/>
        </authorList>
    </citation>
    <scope>NUCLEOTIDE SEQUENCE</scope>
    <source>
        <tissue evidence="1">Leaf</tissue>
    </source>
</reference>
<name>A0A2P2QJ80_RHIMU</name>
<sequence length="23" mass="2800">MAPARWRKIIKCWAQVKCWNLVV</sequence>
<protein>
    <submittedName>
        <fullName evidence="1">Uncharacterized protein</fullName>
    </submittedName>
</protein>
<proteinExistence type="predicted"/>
<evidence type="ECO:0000313" key="1">
    <source>
        <dbReference type="EMBL" id="MBX67068.1"/>
    </source>
</evidence>